<evidence type="ECO:0000256" key="8">
    <source>
        <dbReference type="HAMAP-Rule" id="MF_00301"/>
    </source>
</evidence>
<keyword evidence="3 8" id="KW-0791">Threonine biosynthesis</keyword>
<evidence type="ECO:0000256" key="1">
    <source>
        <dbReference type="ARBA" id="ARBA00022605"/>
    </source>
</evidence>
<evidence type="ECO:0000259" key="11">
    <source>
        <dbReference type="Pfam" id="PF01636"/>
    </source>
</evidence>
<comment type="similarity">
    <text evidence="7 8">Belongs to the pseudomonas-type ThrB family.</text>
</comment>
<proteinExistence type="inferred from homology"/>
<dbReference type="CDD" id="cd05153">
    <property type="entry name" value="HomoserineK_II"/>
    <property type="match status" value="1"/>
</dbReference>
<name>A0ABY9MT40_9GAMM</name>
<evidence type="ECO:0000256" key="6">
    <source>
        <dbReference type="ARBA" id="ARBA00022840"/>
    </source>
</evidence>
<dbReference type="Pfam" id="PF01636">
    <property type="entry name" value="APH"/>
    <property type="match status" value="1"/>
</dbReference>
<dbReference type="InterPro" id="IPR002575">
    <property type="entry name" value="Aminoglycoside_PTrfase"/>
</dbReference>
<dbReference type="InterPro" id="IPR005280">
    <property type="entry name" value="Homoserine_kinase_II"/>
</dbReference>
<comment type="catalytic activity">
    <reaction evidence="8">
        <text>L-homoserine + ATP = O-phospho-L-homoserine + ADP + H(+)</text>
        <dbReference type="Rhea" id="RHEA:13985"/>
        <dbReference type="ChEBI" id="CHEBI:15378"/>
        <dbReference type="ChEBI" id="CHEBI:30616"/>
        <dbReference type="ChEBI" id="CHEBI:57476"/>
        <dbReference type="ChEBI" id="CHEBI:57590"/>
        <dbReference type="ChEBI" id="CHEBI:456216"/>
        <dbReference type="EC" id="2.7.1.39"/>
    </reaction>
</comment>
<evidence type="ECO:0000259" key="10">
    <source>
        <dbReference type="Pfam" id="PF01206"/>
    </source>
</evidence>
<dbReference type="Gene3D" id="3.30.110.40">
    <property type="entry name" value="TusA-like domain"/>
    <property type="match status" value="1"/>
</dbReference>
<dbReference type="Proteomes" id="UP001236657">
    <property type="component" value="Chromosome"/>
</dbReference>
<dbReference type="CDD" id="cd00291">
    <property type="entry name" value="SirA_YedF_YeeD"/>
    <property type="match status" value="1"/>
</dbReference>
<keyword evidence="4 8" id="KW-0547">Nucleotide-binding</keyword>
<dbReference type="InterPro" id="IPR011009">
    <property type="entry name" value="Kinase-like_dom_sf"/>
</dbReference>
<keyword evidence="6 8" id="KW-0067">ATP-binding</keyword>
<dbReference type="Gene3D" id="3.30.200.20">
    <property type="entry name" value="Phosphorylase Kinase, domain 1"/>
    <property type="match status" value="1"/>
</dbReference>
<gene>
    <name evidence="8" type="primary">thrB</name>
    <name evidence="12" type="ORF">RCF98_05675</name>
</gene>
<evidence type="ECO:0000256" key="7">
    <source>
        <dbReference type="ARBA" id="ARBA00038240"/>
    </source>
</evidence>
<reference evidence="12 13" key="1">
    <citation type="submission" date="2023-08" db="EMBL/GenBank/DDBJ databases">
        <title>New molecular markers tilS and rpoB for phylogenetic and monitoring studies of the genus Thiothrix biodiversity.</title>
        <authorList>
            <person name="Ravin N.V."/>
            <person name="Smolyakov D."/>
            <person name="Markov N.D."/>
            <person name="Beletsky A.V."/>
            <person name="Mardanov A.V."/>
            <person name="Rudenko T.S."/>
            <person name="Grabovich M.Y."/>
        </authorList>
    </citation>
    <scope>NUCLEOTIDE SEQUENCE [LARGE SCALE GENOMIC DNA]</scope>
    <source>
        <strain evidence="12 13">MK1</strain>
    </source>
</reference>
<dbReference type="RefSeq" id="WP_169735881.1">
    <property type="nucleotide sequence ID" value="NZ_CP133218.1"/>
</dbReference>
<evidence type="ECO:0000256" key="3">
    <source>
        <dbReference type="ARBA" id="ARBA00022697"/>
    </source>
</evidence>
<dbReference type="SUPFAM" id="SSF56112">
    <property type="entry name" value="Protein kinase-like (PK-like)"/>
    <property type="match status" value="1"/>
</dbReference>
<sequence length="382" mass="42903">MSVYTPVSVTELEHFLLEYPLGTLKAYTGISAGVENSNFFVTTTTGEYVLTLFEHHTPVELAYFLTLTQHWAEAGIPVARPLANHQGHLLSQLNSKPAALVMRLPGQHIEHPTPQQCAELGTMLARMHLSGKDFPQQRPPDRGHEWRLHTAAALLPRLDTDNATLLEAEIAYQQTIPFQQLPAGVIHADLFRDNAMFQQGTLSGVIDLYFACTDSWLYDLAIVVNDWCCNSDGSLDIPRSQACLKAYQAVRPWQPLEHQYWQATLRAAALRFWLSRLDAQLNPRHGDMILQKDPHEFRDKLLHRIGQETITLDARRLLCPMPVIRVQQAVENLPAGITVTAICTDPGALHDIPAWARIHGHTVVETRSEGREHIIVLQTGQP</sequence>
<dbReference type="EMBL" id="CP133218">
    <property type="protein sequence ID" value="WML91826.1"/>
    <property type="molecule type" value="Genomic_DNA"/>
</dbReference>
<dbReference type="PANTHER" id="PTHR21064:SF6">
    <property type="entry name" value="AMINOGLYCOSIDE PHOSPHOTRANSFERASE DOMAIN-CONTAINING PROTEIN"/>
    <property type="match status" value="1"/>
</dbReference>
<dbReference type="Gene3D" id="3.90.1200.10">
    <property type="match status" value="1"/>
</dbReference>
<comment type="pathway">
    <text evidence="8">Amino-acid biosynthesis; L-threonine biosynthesis; L-threonine from L-aspartate: step 4/5.</text>
</comment>
<keyword evidence="13" id="KW-1185">Reference proteome</keyword>
<keyword evidence="2 8" id="KW-0808">Transferase</keyword>
<dbReference type="InterPro" id="IPR036868">
    <property type="entry name" value="TusA-like_sf"/>
</dbReference>
<dbReference type="NCBIfam" id="TIGR00938">
    <property type="entry name" value="thrB_alt"/>
    <property type="match status" value="1"/>
</dbReference>
<dbReference type="InterPro" id="IPR050249">
    <property type="entry name" value="Pseudomonas-type_ThrB"/>
</dbReference>
<organism evidence="12 13">
    <name type="scientific">Thiothrix lacustris</name>
    <dbReference type="NCBI Taxonomy" id="525917"/>
    <lineage>
        <taxon>Bacteria</taxon>
        <taxon>Pseudomonadati</taxon>
        <taxon>Pseudomonadota</taxon>
        <taxon>Gammaproteobacteria</taxon>
        <taxon>Thiotrichales</taxon>
        <taxon>Thiotrichaceae</taxon>
        <taxon>Thiothrix</taxon>
    </lineage>
</organism>
<accession>A0ABY9MT40</accession>
<dbReference type="InterPro" id="IPR001455">
    <property type="entry name" value="TusA-like"/>
</dbReference>
<dbReference type="GO" id="GO:0004413">
    <property type="term" value="F:homoserine kinase activity"/>
    <property type="evidence" value="ECO:0007669"/>
    <property type="project" value="UniProtKB-EC"/>
</dbReference>
<keyword evidence="5 8" id="KW-0418">Kinase</keyword>
<evidence type="ECO:0000256" key="9">
    <source>
        <dbReference type="NCBIfam" id="TIGR00938"/>
    </source>
</evidence>
<feature type="domain" description="Aminoglycoside phosphotransferase" evidence="11">
    <location>
        <begin position="28"/>
        <end position="253"/>
    </location>
</feature>
<protein>
    <recommendedName>
        <fullName evidence="8 9">Homoserine kinase</fullName>
        <shortName evidence="8">HK</shortName>
        <shortName evidence="8">HSK</shortName>
        <ecNumber evidence="8 9">2.7.1.39</ecNumber>
    </recommendedName>
</protein>
<evidence type="ECO:0000256" key="5">
    <source>
        <dbReference type="ARBA" id="ARBA00022777"/>
    </source>
</evidence>
<dbReference type="SUPFAM" id="SSF64307">
    <property type="entry name" value="SirA-like"/>
    <property type="match status" value="1"/>
</dbReference>
<dbReference type="PANTHER" id="PTHR21064">
    <property type="entry name" value="AMINOGLYCOSIDE PHOSPHOTRANSFERASE DOMAIN-CONTAINING PROTEIN-RELATED"/>
    <property type="match status" value="1"/>
</dbReference>
<dbReference type="HAMAP" id="MF_00301">
    <property type="entry name" value="Homoser_kinase_2"/>
    <property type="match status" value="1"/>
</dbReference>
<dbReference type="NCBIfam" id="NF003558">
    <property type="entry name" value="PRK05231.1"/>
    <property type="match status" value="1"/>
</dbReference>
<evidence type="ECO:0000256" key="4">
    <source>
        <dbReference type="ARBA" id="ARBA00022741"/>
    </source>
</evidence>
<evidence type="ECO:0000256" key="2">
    <source>
        <dbReference type="ARBA" id="ARBA00022679"/>
    </source>
</evidence>
<dbReference type="Pfam" id="PF01206">
    <property type="entry name" value="TusA"/>
    <property type="match status" value="1"/>
</dbReference>
<evidence type="ECO:0000313" key="12">
    <source>
        <dbReference type="EMBL" id="WML91826.1"/>
    </source>
</evidence>
<feature type="domain" description="UPF0033" evidence="10">
    <location>
        <begin position="310"/>
        <end position="378"/>
    </location>
</feature>
<dbReference type="EC" id="2.7.1.39" evidence="8 9"/>
<evidence type="ECO:0000313" key="13">
    <source>
        <dbReference type="Proteomes" id="UP001236657"/>
    </source>
</evidence>
<keyword evidence="1 8" id="KW-0028">Amino-acid biosynthesis</keyword>